<protein>
    <submittedName>
        <fullName evidence="2">Uncharacterized protein</fullName>
    </submittedName>
</protein>
<sequence>MGQKWPWLKRYQHAWPVEAFAKAWLEEQRRGCRTWQQHIRRQVPRSSSKTRAQTRSHIETDPKHGVPQHTSSTRDEATRSVAPTPVRETQPAQASPDKALKSVRRFLASLEPPMEDITSIFIQGGVCNTACLKALIAMTERQQRSVLERLPLTVFQVQLICNALEEHRE</sequence>
<reference evidence="2 3" key="1">
    <citation type="journal article" date="2014" name="PLoS Genet.">
        <title>Analysis of the Phlebiopsis gigantea genome, transcriptome and secretome provides insight into its pioneer colonization strategies of wood.</title>
        <authorList>
            <person name="Hori C."/>
            <person name="Ishida T."/>
            <person name="Igarashi K."/>
            <person name="Samejima M."/>
            <person name="Suzuki H."/>
            <person name="Master E."/>
            <person name="Ferreira P."/>
            <person name="Ruiz-Duenas F.J."/>
            <person name="Held B."/>
            <person name="Canessa P."/>
            <person name="Larrondo L.F."/>
            <person name="Schmoll M."/>
            <person name="Druzhinina I.S."/>
            <person name="Kubicek C.P."/>
            <person name="Gaskell J.A."/>
            <person name="Kersten P."/>
            <person name="St John F."/>
            <person name="Glasner J."/>
            <person name="Sabat G."/>
            <person name="Splinter BonDurant S."/>
            <person name="Syed K."/>
            <person name="Yadav J."/>
            <person name="Mgbeahuruike A.C."/>
            <person name="Kovalchuk A."/>
            <person name="Asiegbu F.O."/>
            <person name="Lackner G."/>
            <person name="Hoffmeister D."/>
            <person name="Rencoret J."/>
            <person name="Gutierrez A."/>
            <person name="Sun H."/>
            <person name="Lindquist E."/>
            <person name="Barry K."/>
            <person name="Riley R."/>
            <person name="Grigoriev I.V."/>
            <person name="Henrissat B."/>
            <person name="Kues U."/>
            <person name="Berka R.M."/>
            <person name="Martinez A.T."/>
            <person name="Covert S.F."/>
            <person name="Blanchette R.A."/>
            <person name="Cullen D."/>
        </authorList>
    </citation>
    <scope>NUCLEOTIDE SEQUENCE [LARGE SCALE GENOMIC DNA]</scope>
    <source>
        <strain evidence="2 3">11061_1 CR5-6</strain>
    </source>
</reference>
<evidence type="ECO:0000313" key="2">
    <source>
        <dbReference type="EMBL" id="KIP03584.1"/>
    </source>
</evidence>
<dbReference type="OrthoDB" id="2801937at2759"/>
<feature type="compositionally biased region" description="Polar residues" evidence="1">
    <location>
        <begin position="44"/>
        <end position="55"/>
    </location>
</feature>
<gene>
    <name evidence="2" type="ORF">PHLGIDRAFT_234969</name>
</gene>
<evidence type="ECO:0000313" key="3">
    <source>
        <dbReference type="Proteomes" id="UP000053257"/>
    </source>
</evidence>
<dbReference type="Proteomes" id="UP000053257">
    <property type="component" value="Unassembled WGS sequence"/>
</dbReference>
<dbReference type="HOGENOM" id="CLU_1579087_0_0_1"/>
<dbReference type="AlphaFoldDB" id="A0A0C3NFS6"/>
<organism evidence="2 3">
    <name type="scientific">Phlebiopsis gigantea (strain 11061_1 CR5-6)</name>
    <name type="common">White-rot fungus</name>
    <name type="synonym">Peniophora gigantea</name>
    <dbReference type="NCBI Taxonomy" id="745531"/>
    <lineage>
        <taxon>Eukaryota</taxon>
        <taxon>Fungi</taxon>
        <taxon>Dikarya</taxon>
        <taxon>Basidiomycota</taxon>
        <taxon>Agaricomycotina</taxon>
        <taxon>Agaricomycetes</taxon>
        <taxon>Polyporales</taxon>
        <taxon>Phanerochaetaceae</taxon>
        <taxon>Phlebiopsis</taxon>
    </lineage>
</organism>
<evidence type="ECO:0000256" key="1">
    <source>
        <dbReference type="SAM" id="MobiDB-lite"/>
    </source>
</evidence>
<dbReference type="EMBL" id="KN840609">
    <property type="protein sequence ID" value="KIP03584.1"/>
    <property type="molecule type" value="Genomic_DNA"/>
</dbReference>
<accession>A0A0C3NFS6</accession>
<proteinExistence type="predicted"/>
<keyword evidence="3" id="KW-1185">Reference proteome</keyword>
<feature type="region of interest" description="Disordered" evidence="1">
    <location>
        <begin position="35"/>
        <end position="98"/>
    </location>
</feature>
<name>A0A0C3NFS6_PHLG1</name>